<sequence>MERLVDRLRELLEQLRALGYHPFQVKQIIEDTLGKTDLESLSGQEQEQLAKALEEYVKFALKCRSVRR</sequence>
<evidence type="ECO:0000313" key="2">
    <source>
        <dbReference type="Proteomes" id="UP000295008"/>
    </source>
</evidence>
<reference evidence="1 2" key="1">
    <citation type="submission" date="2019-03" db="EMBL/GenBank/DDBJ databases">
        <title>Genomic Encyclopedia of Type Strains, Phase IV (KMG-IV): sequencing the most valuable type-strain genomes for metagenomic binning, comparative biology and taxonomic classification.</title>
        <authorList>
            <person name="Goeker M."/>
        </authorList>
    </citation>
    <scope>NUCLEOTIDE SEQUENCE [LARGE SCALE GENOMIC DNA]</scope>
    <source>
        <strain evidence="1 2">LX-B</strain>
    </source>
</reference>
<organism evidence="1 2">
    <name type="scientific">Hydrogenispora ethanolica</name>
    <dbReference type="NCBI Taxonomy" id="1082276"/>
    <lineage>
        <taxon>Bacteria</taxon>
        <taxon>Bacillati</taxon>
        <taxon>Bacillota</taxon>
        <taxon>Hydrogenispora</taxon>
    </lineage>
</organism>
<comment type="caution">
    <text evidence="1">The sequence shown here is derived from an EMBL/GenBank/DDBJ whole genome shotgun (WGS) entry which is preliminary data.</text>
</comment>
<evidence type="ECO:0000313" key="1">
    <source>
        <dbReference type="EMBL" id="TCL70730.1"/>
    </source>
</evidence>
<name>A0A4R1RX27_HYDET</name>
<dbReference type="AlphaFoldDB" id="A0A4R1RX27"/>
<dbReference type="EMBL" id="SLUN01000009">
    <property type="protein sequence ID" value="TCL70730.1"/>
    <property type="molecule type" value="Genomic_DNA"/>
</dbReference>
<dbReference type="Proteomes" id="UP000295008">
    <property type="component" value="Unassembled WGS sequence"/>
</dbReference>
<gene>
    <name evidence="1" type="ORF">EDC14_100947</name>
</gene>
<dbReference type="RefSeq" id="WP_132014007.1">
    <property type="nucleotide sequence ID" value="NZ_SLUN01000009.1"/>
</dbReference>
<keyword evidence="2" id="KW-1185">Reference proteome</keyword>
<proteinExistence type="predicted"/>
<accession>A0A4R1RX27</accession>
<protein>
    <submittedName>
        <fullName evidence="1">Uncharacterized protein</fullName>
    </submittedName>
</protein>